<organism evidence="6">
    <name type="scientific">marine sediment metagenome</name>
    <dbReference type="NCBI Taxonomy" id="412755"/>
    <lineage>
        <taxon>unclassified sequences</taxon>
        <taxon>metagenomes</taxon>
        <taxon>ecological metagenomes</taxon>
    </lineage>
</organism>
<name>X1JYP9_9ZZZZ</name>
<dbReference type="AlphaFoldDB" id="X1JYP9"/>
<keyword evidence="4 5" id="KW-0472">Membrane</keyword>
<evidence type="ECO:0000313" key="6">
    <source>
        <dbReference type="EMBL" id="GAH99836.1"/>
    </source>
</evidence>
<sequence>MTATYISILLATGVGAGFASGLLGIGGGFVMVPVMYSVIGAMGFPDIAMKVALGTSLLVILPTAMSGAWRHNKKKAVQWKTALVLGLCGLGGGLAGSTLATHLPERALKDRLWRLSPSYSHMDGLGDDAKAGKTKGRAER</sequence>
<evidence type="ECO:0000256" key="2">
    <source>
        <dbReference type="ARBA" id="ARBA00022692"/>
    </source>
</evidence>
<proteinExistence type="predicted"/>
<protein>
    <recommendedName>
        <fullName evidence="7">Membrane transporter protein</fullName>
    </recommendedName>
</protein>
<feature type="transmembrane region" description="Helical" evidence="5">
    <location>
        <begin position="51"/>
        <end position="69"/>
    </location>
</feature>
<evidence type="ECO:0000256" key="5">
    <source>
        <dbReference type="SAM" id="Phobius"/>
    </source>
</evidence>
<dbReference type="GO" id="GO:0016020">
    <property type="term" value="C:membrane"/>
    <property type="evidence" value="ECO:0007669"/>
    <property type="project" value="UniProtKB-SubCell"/>
</dbReference>
<comment type="caution">
    <text evidence="6">The sequence shown here is derived from an EMBL/GenBank/DDBJ whole genome shotgun (WGS) entry which is preliminary data.</text>
</comment>
<feature type="transmembrane region" description="Helical" evidence="5">
    <location>
        <begin position="6"/>
        <end position="39"/>
    </location>
</feature>
<accession>X1JYP9</accession>
<evidence type="ECO:0000256" key="3">
    <source>
        <dbReference type="ARBA" id="ARBA00022989"/>
    </source>
</evidence>
<keyword evidence="3 5" id="KW-1133">Transmembrane helix</keyword>
<keyword evidence="2 5" id="KW-0812">Transmembrane</keyword>
<dbReference type="InterPro" id="IPR002781">
    <property type="entry name" value="TM_pro_TauE-like"/>
</dbReference>
<dbReference type="Pfam" id="PF01925">
    <property type="entry name" value="TauE"/>
    <property type="match status" value="1"/>
</dbReference>
<evidence type="ECO:0000256" key="4">
    <source>
        <dbReference type="ARBA" id="ARBA00023136"/>
    </source>
</evidence>
<dbReference type="PANTHER" id="PTHR43483:SF3">
    <property type="entry name" value="MEMBRANE TRANSPORTER PROTEIN HI_0806-RELATED"/>
    <property type="match status" value="1"/>
</dbReference>
<evidence type="ECO:0000256" key="1">
    <source>
        <dbReference type="ARBA" id="ARBA00004141"/>
    </source>
</evidence>
<feature type="transmembrane region" description="Helical" evidence="5">
    <location>
        <begin position="81"/>
        <end position="103"/>
    </location>
</feature>
<reference evidence="6" key="1">
    <citation type="journal article" date="2014" name="Front. Microbiol.">
        <title>High frequency of phylogenetically diverse reductive dehalogenase-homologous genes in deep subseafloor sedimentary metagenomes.</title>
        <authorList>
            <person name="Kawai M."/>
            <person name="Futagami T."/>
            <person name="Toyoda A."/>
            <person name="Takaki Y."/>
            <person name="Nishi S."/>
            <person name="Hori S."/>
            <person name="Arai W."/>
            <person name="Tsubouchi T."/>
            <person name="Morono Y."/>
            <person name="Uchiyama I."/>
            <person name="Ito T."/>
            <person name="Fujiyama A."/>
            <person name="Inagaki F."/>
            <person name="Takami H."/>
        </authorList>
    </citation>
    <scope>NUCLEOTIDE SEQUENCE</scope>
    <source>
        <strain evidence="6">Expedition CK06-06</strain>
    </source>
</reference>
<gene>
    <name evidence="6" type="ORF">S06H3_02015</name>
</gene>
<comment type="subcellular location">
    <subcellularLocation>
        <location evidence="1">Membrane</location>
        <topology evidence="1">Multi-pass membrane protein</topology>
    </subcellularLocation>
</comment>
<evidence type="ECO:0008006" key="7">
    <source>
        <dbReference type="Google" id="ProtNLM"/>
    </source>
</evidence>
<dbReference type="EMBL" id="BARV01000554">
    <property type="protein sequence ID" value="GAH99836.1"/>
    <property type="molecule type" value="Genomic_DNA"/>
</dbReference>
<dbReference type="PANTHER" id="PTHR43483">
    <property type="entry name" value="MEMBRANE TRANSPORTER PROTEIN HI_0806-RELATED"/>
    <property type="match status" value="1"/>
</dbReference>